<proteinExistence type="predicted"/>
<keyword evidence="5" id="KW-1185">Reference proteome</keyword>
<dbReference type="PROSITE" id="PS00018">
    <property type="entry name" value="EF_HAND_1"/>
    <property type="match status" value="1"/>
</dbReference>
<dbReference type="PROSITE" id="PS50222">
    <property type="entry name" value="EF_HAND_2"/>
    <property type="match status" value="1"/>
</dbReference>
<protein>
    <recommendedName>
        <fullName evidence="3">EF-hand domain-containing protein</fullName>
    </recommendedName>
</protein>
<organism evidence="4 5">
    <name type="scientific">Mytilus galloprovincialis</name>
    <name type="common">Mediterranean mussel</name>
    <dbReference type="NCBI Taxonomy" id="29158"/>
    <lineage>
        <taxon>Eukaryota</taxon>
        <taxon>Metazoa</taxon>
        <taxon>Spiralia</taxon>
        <taxon>Lophotrochozoa</taxon>
        <taxon>Mollusca</taxon>
        <taxon>Bivalvia</taxon>
        <taxon>Autobranchia</taxon>
        <taxon>Pteriomorphia</taxon>
        <taxon>Mytilida</taxon>
        <taxon>Mytiloidea</taxon>
        <taxon>Mytilidae</taxon>
        <taxon>Mytilinae</taxon>
        <taxon>Mytilus</taxon>
    </lineage>
</organism>
<dbReference type="InterPro" id="IPR018247">
    <property type="entry name" value="EF_Hand_1_Ca_BS"/>
</dbReference>
<feature type="domain" description="EF-hand" evidence="3">
    <location>
        <begin position="28"/>
        <end position="63"/>
    </location>
</feature>
<dbReference type="SMART" id="SM00054">
    <property type="entry name" value="EFh"/>
    <property type="match status" value="1"/>
</dbReference>
<evidence type="ECO:0000313" key="4">
    <source>
        <dbReference type="EMBL" id="VDI34784.1"/>
    </source>
</evidence>
<reference evidence="4" key="1">
    <citation type="submission" date="2018-11" db="EMBL/GenBank/DDBJ databases">
        <authorList>
            <person name="Alioto T."/>
            <person name="Alioto T."/>
        </authorList>
    </citation>
    <scope>NUCLEOTIDE SEQUENCE</scope>
</reference>
<dbReference type="FunFam" id="1.10.238.10:FF:000178">
    <property type="entry name" value="Calmodulin-2 A"/>
    <property type="match status" value="1"/>
</dbReference>
<dbReference type="Proteomes" id="UP000596742">
    <property type="component" value="Unassembled WGS sequence"/>
</dbReference>
<name>A0A8B6EIP2_MYTGA</name>
<gene>
    <name evidence="4" type="ORF">MGAL_10B051244</name>
</gene>
<dbReference type="PANTHER" id="PTHR23048:SF0">
    <property type="entry name" value="CALMODULIN LIKE 3"/>
    <property type="match status" value="1"/>
</dbReference>
<keyword evidence="2" id="KW-0106">Calcium</keyword>
<dbReference type="OrthoDB" id="26525at2759"/>
<dbReference type="GO" id="GO:0016460">
    <property type="term" value="C:myosin II complex"/>
    <property type="evidence" value="ECO:0007669"/>
    <property type="project" value="TreeGrafter"/>
</dbReference>
<dbReference type="GO" id="GO:0005509">
    <property type="term" value="F:calcium ion binding"/>
    <property type="evidence" value="ECO:0007669"/>
    <property type="project" value="InterPro"/>
</dbReference>
<dbReference type="Pfam" id="PF13499">
    <property type="entry name" value="EF-hand_7"/>
    <property type="match status" value="1"/>
</dbReference>
<dbReference type="EMBL" id="UYJE01005183">
    <property type="protein sequence ID" value="VDI34784.1"/>
    <property type="molecule type" value="Genomic_DNA"/>
</dbReference>
<dbReference type="InterPro" id="IPR002048">
    <property type="entry name" value="EF_hand_dom"/>
</dbReference>
<comment type="caution">
    <text evidence="4">The sequence shown here is derived from an EMBL/GenBank/DDBJ whole genome shotgun (WGS) entry which is preliminary data.</text>
</comment>
<sequence length="83" mass="9408">MDRRNRVRGVVSRKQAEMVAKKVGMTTEKVQELQDTFYVFDQNGDGMITTDELATVLFKLGQRPTLREVQAMIKSVDADKSVT</sequence>
<accession>A0A8B6EIP2</accession>
<dbReference type="PANTHER" id="PTHR23048">
    <property type="entry name" value="MYOSIN LIGHT CHAIN 1, 3"/>
    <property type="match status" value="1"/>
</dbReference>
<dbReference type="AlphaFoldDB" id="A0A8B6EIP2"/>
<dbReference type="InterPro" id="IPR011992">
    <property type="entry name" value="EF-hand-dom_pair"/>
</dbReference>
<evidence type="ECO:0000256" key="1">
    <source>
        <dbReference type="ARBA" id="ARBA00022737"/>
    </source>
</evidence>
<evidence type="ECO:0000259" key="3">
    <source>
        <dbReference type="PROSITE" id="PS50222"/>
    </source>
</evidence>
<evidence type="ECO:0000256" key="2">
    <source>
        <dbReference type="ARBA" id="ARBA00022837"/>
    </source>
</evidence>
<dbReference type="InterPro" id="IPR050230">
    <property type="entry name" value="CALM/Myosin/TropC-like"/>
</dbReference>
<dbReference type="CDD" id="cd00051">
    <property type="entry name" value="EFh"/>
    <property type="match status" value="1"/>
</dbReference>
<keyword evidence="1" id="KW-0677">Repeat</keyword>
<dbReference type="Gene3D" id="1.10.238.10">
    <property type="entry name" value="EF-hand"/>
    <property type="match status" value="1"/>
</dbReference>
<dbReference type="SUPFAM" id="SSF47473">
    <property type="entry name" value="EF-hand"/>
    <property type="match status" value="1"/>
</dbReference>
<evidence type="ECO:0000313" key="5">
    <source>
        <dbReference type="Proteomes" id="UP000596742"/>
    </source>
</evidence>